<name>A0ACC3TQ70_9ASCO</name>
<keyword evidence="2" id="KW-1185">Reference proteome</keyword>
<keyword evidence="1" id="KW-0689">Ribosomal protein</keyword>
<gene>
    <name evidence="1" type="ORF">V1517DRAFT_321179</name>
</gene>
<evidence type="ECO:0000313" key="2">
    <source>
        <dbReference type="Proteomes" id="UP001489719"/>
    </source>
</evidence>
<keyword evidence="1" id="KW-0687">Ribonucleoprotein</keyword>
<evidence type="ECO:0000313" key="1">
    <source>
        <dbReference type="EMBL" id="KAK9323131.1"/>
    </source>
</evidence>
<organism evidence="1 2">
    <name type="scientific">Lipomyces orientalis</name>
    <dbReference type="NCBI Taxonomy" id="1233043"/>
    <lineage>
        <taxon>Eukaryota</taxon>
        <taxon>Fungi</taxon>
        <taxon>Dikarya</taxon>
        <taxon>Ascomycota</taxon>
        <taxon>Saccharomycotina</taxon>
        <taxon>Lipomycetes</taxon>
        <taxon>Lipomycetales</taxon>
        <taxon>Lipomycetaceae</taxon>
        <taxon>Lipomyces</taxon>
    </lineage>
</organism>
<dbReference type="EMBL" id="MU970065">
    <property type="protein sequence ID" value="KAK9323131.1"/>
    <property type="molecule type" value="Genomic_DNA"/>
</dbReference>
<comment type="caution">
    <text evidence="1">The sequence shown here is derived from an EMBL/GenBank/DDBJ whole genome shotgun (WGS) entry which is preliminary data.</text>
</comment>
<accession>A0ACC3TQ70</accession>
<protein>
    <submittedName>
        <fullName evidence="1">Ribosomal protein L32e</fullName>
    </submittedName>
</protein>
<proteinExistence type="predicted"/>
<reference evidence="2" key="1">
    <citation type="journal article" date="2024" name="Front. Bioeng. Biotechnol.">
        <title>Genome-scale model development and genomic sequencing of the oleaginous clade Lipomyces.</title>
        <authorList>
            <person name="Czajka J.J."/>
            <person name="Han Y."/>
            <person name="Kim J."/>
            <person name="Mondo S.J."/>
            <person name="Hofstad B.A."/>
            <person name="Robles A."/>
            <person name="Haridas S."/>
            <person name="Riley R."/>
            <person name="LaButti K."/>
            <person name="Pangilinan J."/>
            <person name="Andreopoulos W."/>
            <person name="Lipzen A."/>
            <person name="Yan J."/>
            <person name="Wang M."/>
            <person name="Ng V."/>
            <person name="Grigoriev I.V."/>
            <person name="Spatafora J.W."/>
            <person name="Magnuson J.K."/>
            <person name="Baker S.E."/>
            <person name="Pomraning K.R."/>
        </authorList>
    </citation>
    <scope>NUCLEOTIDE SEQUENCE [LARGE SCALE GENOMIC DNA]</scope>
    <source>
        <strain evidence="2">CBS 10300</strain>
    </source>
</reference>
<sequence>MTSTTCQCTTCACAPFKIICPANQGSTLQPTAKPQSRHTYLGQGLTQGLNTSTTACRLSFTVVYHLSTLRRQLSATMAPAAPHPKIVKKKTTKFKRWQSDVVIGVKESWRKPKGIDSRIRRRFKGTAAMPKIGYGSNKKTRHLMPSGHKAFVVRNVADVELLLMHSKTYAAEIAHNVSSRKRISILEKAKQLGVKVTNPTARLRLEG</sequence>
<dbReference type="Proteomes" id="UP001489719">
    <property type="component" value="Unassembled WGS sequence"/>
</dbReference>